<accession>A0A1M6UGW0</accession>
<organism evidence="1 2">
    <name type="scientific">Selenomonas ruminantium</name>
    <dbReference type="NCBI Taxonomy" id="971"/>
    <lineage>
        <taxon>Bacteria</taxon>
        <taxon>Bacillati</taxon>
        <taxon>Bacillota</taxon>
        <taxon>Negativicutes</taxon>
        <taxon>Selenomonadales</taxon>
        <taxon>Selenomonadaceae</taxon>
        <taxon>Selenomonas</taxon>
    </lineage>
</organism>
<evidence type="ECO:0008006" key="3">
    <source>
        <dbReference type="Google" id="ProtNLM"/>
    </source>
</evidence>
<evidence type="ECO:0000313" key="1">
    <source>
        <dbReference type="EMBL" id="SHK68462.1"/>
    </source>
</evidence>
<proteinExistence type="predicted"/>
<sequence length="194" mass="22429">MWPGAYGKPKKVGWYCVKAYKNGRATCPYCKAIPEDAIKKAFVDSFNLCLGRNKEMVDELLDCIAKELNDETITVNQRALSRKISNVEKRISDLLNLKLDGKVDDSAYEIKYSELYKQLNELKEEREHNQIFSSKAQSKQLRLERFQEILDDKDKLDSFDDAVFKTIVDKVIIGEMGEDGVPDPWKKLRRPTMI</sequence>
<dbReference type="EMBL" id="FRBC01000012">
    <property type="protein sequence ID" value="SHK68462.1"/>
    <property type="molecule type" value="Genomic_DNA"/>
</dbReference>
<evidence type="ECO:0000313" key="2">
    <source>
        <dbReference type="Proteomes" id="UP000184263"/>
    </source>
</evidence>
<name>A0A1M6UGW0_SELRU</name>
<reference evidence="1 2" key="1">
    <citation type="submission" date="2016-11" db="EMBL/GenBank/DDBJ databases">
        <authorList>
            <person name="Jaros S."/>
            <person name="Januszkiewicz K."/>
            <person name="Wedrychowicz H."/>
        </authorList>
    </citation>
    <scope>NUCLEOTIDE SEQUENCE [LARGE SCALE GENOMIC DNA]</scope>
    <source>
        <strain evidence="1 2">HD4</strain>
    </source>
</reference>
<dbReference type="AlphaFoldDB" id="A0A1M6UGW0"/>
<gene>
    <name evidence="1" type="ORF">SAMN05216582_11264</name>
</gene>
<protein>
    <recommendedName>
        <fullName evidence="3">Recombinase zinc beta ribbon domain-containing protein</fullName>
    </recommendedName>
</protein>
<dbReference type="Proteomes" id="UP000184263">
    <property type="component" value="Unassembled WGS sequence"/>
</dbReference>